<feature type="transmembrane region" description="Helical" evidence="7">
    <location>
        <begin position="474"/>
        <end position="495"/>
    </location>
</feature>
<feature type="transmembrane region" description="Helical" evidence="7">
    <location>
        <begin position="529"/>
        <end position="552"/>
    </location>
</feature>
<feature type="transmembrane region" description="Helical" evidence="7">
    <location>
        <begin position="301"/>
        <end position="320"/>
    </location>
</feature>
<keyword evidence="10" id="KW-1185">Reference proteome</keyword>
<dbReference type="AlphaFoldDB" id="A0A7W7WFQ5"/>
<comment type="subcellular location">
    <subcellularLocation>
        <location evidence="1">Cell membrane</location>
        <topology evidence="1">Multi-pass membrane protein</topology>
    </subcellularLocation>
</comment>
<evidence type="ECO:0000256" key="6">
    <source>
        <dbReference type="ARBA" id="ARBA00038076"/>
    </source>
</evidence>
<keyword evidence="3 7" id="KW-0812">Transmembrane</keyword>
<sequence length="1109" mass="113191">MALAGVGRRFGRHGLVLASVAVSILVATAVLAAVAGLARAAATAGVRERLAVDAARSVEVNARWTAQGLPAADRAVHTALVRVMGGTPFRTETALRAVGAVDLALPPAGRRQLTDTTLPGLPVALPDPGRYARLRSGSWPAASTAGGGLRVALPEAVADRLGLDSGGSTVIHDPVTGGPLELTVTGVYRPDPAAAAIWSGLGGADREAPDLLVADGAQLTALPGFRDRMVAVWLALPDTGRLSLSELVQLRDRSAAFAGSDTTRSVYRGGAVALTDTSVRSALPAAVDRQVLPSLTARAEVAVPLALLAVLAAVVLILTARRLADSLAGERALQRSRGAGAVRLLAVTAGEWALAAVPAAAAGLLLAEPLLRAVLRGAGVHGLAADGARSAWWTAAFALAVHGAALLLPLALQALDPGVQRALRGRRAPGLGLQKAGADLALLTVAVLGFLQLRHYRSLLTQRPGYGFDSGVDLVLVLAPMAMAVAGAVLLLRLLPLAGRLMERAAGRARGLVLPLGGWQLSRDAGRQAVPVLVTLLAVACGSLAAGVLAALPTSDRDRAVFQVGADLRLSGVSGPPAQRHAALAALPGVTGLTPVAEQPAFVGGTVVRTVAVDTAASALAGLPALRPDQADRPAPALLAPLTGAPAQGLAVPGRPTALEASVRATTDLPVPGSGLLLQLWVQDAHGLTDVLSVPLPADGRPHTLTLPLADSERRAHPLTVSRFGVHFPAELSERTTLDLRLTGIGAVGAGGRTELALPPGQSWFRAGTAFGRPDALGCPVGGAPGSDSPDDGGVVARRATACSWQSGGPDLLHTVLRSQQPSRISDLAGLDAVFAVLPGTGTTRPSPAALPAVADRALLDELNTEVGAIVQLSWEQKGLVQPIRITGEVDALPGYERGRGHLLLDLRAVAAARAPTAEPPPADARWWLSSADPAATRAAVDGHGELGRAQSARQVAAELSADPFRAGLRCAWLLVLVTAPLFAVTALTLHTVGAVRARRREFAVLRALGVRRGELTALLRAEQVAVTALPVLLGGLLGLLLTALLLPLVVLEDSAGPLFPALAVAPGRPAAALTVLASGLLLTLAVLVLTRLLARVDLVRALRAGDSG</sequence>
<evidence type="ECO:0000313" key="10">
    <source>
        <dbReference type="Proteomes" id="UP000573327"/>
    </source>
</evidence>
<evidence type="ECO:0000256" key="1">
    <source>
        <dbReference type="ARBA" id="ARBA00004651"/>
    </source>
</evidence>
<keyword evidence="5 7" id="KW-0472">Membrane</keyword>
<dbReference type="EMBL" id="JACHJR010000001">
    <property type="protein sequence ID" value="MBB4944639.1"/>
    <property type="molecule type" value="Genomic_DNA"/>
</dbReference>
<feature type="transmembrane region" description="Helical" evidence="7">
    <location>
        <begin position="972"/>
        <end position="993"/>
    </location>
</feature>
<evidence type="ECO:0000256" key="7">
    <source>
        <dbReference type="SAM" id="Phobius"/>
    </source>
</evidence>
<feature type="transmembrane region" description="Helical" evidence="7">
    <location>
        <begin position="1071"/>
        <end position="1095"/>
    </location>
</feature>
<name>A0A7W7WFQ5_9ACTN</name>
<evidence type="ECO:0000256" key="4">
    <source>
        <dbReference type="ARBA" id="ARBA00022989"/>
    </source>
</evidence>
<dbReference type="Proteomes" id="UP000573327">
    <property type="component" value="Unassembled WGS sequence"/>
</dbReference>
<evidence type="ECO:0000256" key="5">
    <source>
        <dbReference type="ARBA" id="ARBA00023136"/>
    </source>
</evidence>
<keyword evidence="2" id="KW-1003">Cell membrane</keyword>
<dbReference type="InterPro" id="IPR050250">
    <property type="entry name" value="Macrolide_Exporter_MacB"/>
</dbReference>
<organism evidence="9 10">
    <name type="scientific">Kitasatospora gansuensis</name>
    <dbReference type="NCBI Taxonomy" id="258050"/>
    <lineage>
        <taxon>Bacteria</taxon>
        <taxon>Bacillati</taxon>
        <taxon>Actinomycetota</taxon>
        <taxon>Actinomycetes</taxon>
        <taxon>Kitasatosporales</taxon>
        <taxon>Streptomycetaceae</taxon>
        <taxon>Kitasatospora</taxon>
    </lineage>
</organism>
<dbReference type="GO" id="GO:0022857">
    <property type="term" value="F:transmembrane transporter activity"/>
    <property type="evidence" value="ECO:0007669"/>
    <property type="project" value="TreeGrafter"/>
</dbReference>
<dbReference type="GO" id="GO:0005886">
    <property type="term" value="C:plasma membrane"/>
    <property type="evidence" value="ECO:0007669"/>
    <property type="project" value="UniProtKB-SubCell"/>
</dbReference>
<evidence type="ECO:0000256" key="3">
    <source>
        <dbReference type="ARBA" id="ARBA00022692"/>
    </source>
</evidence>
<feature type="transmembrane region" description="Helical" evidence="7">
    <location>
        <begin position="436"/>
        <end position="454"/>
    </location>
</feature>
<gene>
    <name evidence="9" type="ORF">F4556_000174</name>
</gene>
<dbReference type="PANTHER" id="PTHR30572:SF4">
    <property type="entry name" value="ABC TRANSPORTER PERMEASE YTRF"/>
    <property type="match status" value="1"/>
</dbReference>
<reference evidence="9 10" key="1">
    <citation type="submission" date="2020-08" db="EMBL/GenBank/DDBJ databases">
        <title>Sequencing the genomes of 1000 actinobacteria strains.</title>
        <authorList>
            <person name="Klenk H.-P."/>
        </authorList>
    </citation>
    <scope>NUCLEOTIDE SEQUENCE [LARGE SCALE GENOMIC DNA]</scope>
    <source>
        <strain evidence="9 10">DSM 44786</strain>
    </source>
</reference>
<dbReference type="InterPro" id="IPR003838">
    <property type="entry name" value="ABC3_permease_C"/>
</dbReference>
<comment type="similarity">
    <text evidence="6">Belongs to the ABC-4 integral membrane protein family.</text>
</comment>
<keyword evidence="4 7" id="KW-1133">Transmembrane helix</keyword>
<feature type="transmembrane region" description="Helical" evidence="7">
    <location>
        <begin position="341"/>
        <end position="367"/>
    </location>
</feature>
<evidence type="ECO:0000313" key="9">
    <source>
        <dbReference type="EMBL" id="MBB4944639.1"/>
    </source>
</evidence>
<evidence type="ECO:0000256" key="2">
    <source>
        <dbReference type="ARBA" id="ARBA00022475"/>
    </source>
</evidence>
<protein>
    <recommendedName>
        <fullName evidence="8">ABC3 transporter permease C-terminal domain-containing protein</fullName>
    </recommendedName>
</protein>
<feature type="transmembrane region" description="Helical" evidence="7">
    <location>
        <begin position="1025"/>
        <end position="1051"/>
    </location>
</feature>
<evidence type="ECO:0000259" key="8">
    <source>
        <dbReference type="Pfam" id="PF02687"/>
    </source>
</evidence>
<dbReference type="PANTHER" id="PTHR30572">
    <property type="entry name" value="MEMBRANE COMPONENT OF TRANSPORTER-RELATED"/>
    <property type="match status" value="1"/>
</dbReference>
<dbReference type="RefSeq" id="WP_184910727.1">
    <property type="nucleotide sequence ID" value="NZ_JACHJR010000001.1"/>
</dbReference>
<proteinExistence type="inferred from homology"/>
<comment type="caution">
    <text evidence="9">The sequence shown here is derived from an EMBL/GenBank/DDBJ whole genome shotgun (WGS) entry which is preliminary data.</text>
</comment>
<dbReference type="Pfam" id="PF02687">
    <property type="entry name" value="FtsX"/>
    <property type="match status" value="1"/>
</dbReference>
<accession>A0A7W7WFQ5</accession>
<feature type="transmembrane region" description="Helical" evidence="7">
    <location>
        <begin position="391"/>
        <end position="415"/>
    </location>
</feature>
<feature type="domain" description="ABC3 transporter permease C-terminal" evidence="8">
    <location>
        <begin position="981"/>
        <end position="1094"/>
    </location>
</feature>